<dbReference type="EMBL" id="MU394374">
    <property type="protein sequence ID" value="KAI6082301.1"/>
    <property type="molecule type" value="Genomic_DNA"/>
</dbReference>
<sequence>MEPLNITKEPSYGMEGGSGDHTDLGSTKSEKNTSAQYGNATGSPSGDISISETEMPETDARIETVNDLPTIDANSSITNLYLTFDTPVDCPELRDPRLEGPGLPPRPDLSRYTDPLKWPKARKGVMVAISCIATAFTAYAAGAYSEAADLLAADLHTSREGALAGVTTFCVGFAVAPMVLAPFSEINGRYPIFAVAGVVFVVFQAVCGVVTNLAGILVARFLKGVGGSVFSTMVGGVIADMYEKEERNTPMALFSGSVLIGTGLGPLVAAVMVERWGSDGERWKWIFWHQVIVDFILMVAVVAFFKESRGSVLLSRKAEALNTWYEQLEEKGVFGVRVSGTDGDLTLATDPVFLSNNLDRVAAEKGSSAPELGNFRGPGGDTQLRRIRWIVKEDEQRASLATMITVSLFRPFMFLFTEPIVFFFSLWVSFAWAILYLTFGSIPLVFQRQYGFDIEQSGYVFIAMIVGAILATIIGIYQESMLKHPRWRPSPDSSEADTEDDGEYGSETNGFWAFLRRRFPAGSPESRLYLTCFTSVLLPAGLYLFGFAAQPSIHWMVPTFAIFLATMGIYYIYLATFNYLADIYQTYASSALAAQSFCRNVLGGAFPLVTGPLIRNLGEDATGGLLGAIATALTIVPWVLVFYGEKIRGRSAFAIALEHK</sequence>
<comment type="caution">
    <text evidence="1">The sequence shown here is derived from an EMBL/GenBank/DDBJ whole genome shotgun (WGS) entry which is preliminary data.</text>
</comment>
<organism evidence="1 2">
    <name type="scientific">Hypoxylon rubiginosum</name>
    <dbReference type="NCBI Taxonomy" id="110542"/>
    <lineage>
        <taxon>Eukaryota</taxon>
        <taxon>Fungi</taxon>
        <taxon>Dikarya</taxon>
        <taxon>Ascomycota</taxon>
        <taxon>Pezizomycotina</taxon>
        <taxon>Sordariomycetes</taxon>
        <taxon>Xylariomycetidae</taxon>
        <taxon>Xylariales</taxon>
        <taxon>Hypoxylaceae</taxon>
        <taxon>Hypoxylon</taxon>
    </lineage>
</organism>
<name>A0ACC0CPJ5_9PEZI</name>
<reference evidence="1 2" key="1">
    <citation type="journal article" date="2022" name="New Phytol.">
        <title>Ecological generalism drives hyperdiversity of secondary metabolite gene clusters in xylarialean endophytes.</title>
        <authorList>
            <person name="Franco M.E.E."/>
            <person name="Wisecaver J.H."/>
            <person name="Arnold A.E."/>
            <person name="Ju Y.M."/>
            <person name="Slot J.C."/>
            <person name="Ahrendt S."/>
            <person name="Moore L.P."/>
            <person name="Eastman K.E."/>
            <person name="Scott K."/>
            <person name="Konkel Z."/>
            <person name="Mondo S.J."/>
            <person name="Kuo A."/>
            <person name="Hayes R.D."/>
            <person name="Haridas S."/>
            <person name="Andreopoulos B."/>
            <person name="Riley R."/>
            <person name="LaButti K."/>
            <person name="Pangilinan J."/>
            <person name="Lipzen A."/>
            <person name="Amirebrahimi M."/>
            <person name="Yan J."/>
            <person name="Adam C."/>
            <person name="Keymanesh K."/>
            <person name="Ng V."/>
            <person name="Louie K."/>
            <person name="Northen T."/>
            <person name="Drula E."/>
            <person name="Henrissat B."/>
            <person name="Hsieh H.M."/>
            <person name="Youens-Clark K."/>
            <person name="Lutzoni F."/>
            <person name="Miadlikowska J."/>
            <person name="Eastwood D.C."/>
            <person name="Hamelin R.C."/>
            <person name="Grigoriev I.V."/>
            <person name="U'Ren J.M."/>
        </authorList>
    </citation>
    <scope>NUCLEOTIDE SEQUENCE [LARGE SCALE GENOMIC DNA]</scope>
    <source>
        <strain evidence="1 2">ER1909</strain>
    </source>
</reference>
<gene>
    <name evidence="1" type="ORF">F4821DRAFT_218114</name>
</gene>
<accession>A0ACC0CPJ5</accession>
<protein>
    <submittedName>
        <fullName evidence="1">MFS general substrate transporter</fullName>
    </submittedName>
</protein>
<keyword evidence="2" id="KW-1185">Reference proteome</keyword>
<evidence type="ECO:0000313" key="2">
    <source>
        <dbReference type="Proteomes" id="UP001497680"/>
    </source>
</evidence>
<evidence type="ECO:0000313" key="1">
    <source>
        <dbReference type="EMBL" id="KAI6082301.1"/>
    </source>
</evidence>
<proteinExistence type="predicted"/>
<dbReference type="Proteomes" id="UP001497680">
    <property type="component" value="Unassembled WGS sequence"/>
</dbReference>